<reference evidence="3 4" key="1">
    <citation type="submission" date="2021-12" db="EMBL/GenBank/DDBJ databases">
        <title>Genome sequencing of bacteria with rrn-lacking chromosome and rrn-plasmid.</title>
        <authorList>
            <person name="Anda M."/>
            <person name="Iwasaki W."/>
        </authorList>
    </citation>
    <scope>NUCLEOTIDE SEQUENCE [LARGE SCALE GENOMIC DNA]</scope>
    <source>
        <strain evidence="3 4">NBRC 101262</strain>
    </source>
</reference>
<dbReference type="Pfam" id="PF13369">
    <property type="entry name" value="Transglut_core2"/>
    <property type="match status" value="1"/>
</dbReference>
<accession>A0ABM7VCB3</accession>
<dbReference type="EMBL" id="AP025292">
    <property type="protein sequence ID" value="BDC98371.1"/>
    <property type="molecule type" value="Genomic_DNA"/>
</dbReference>
<dbReference type="PANTHER" id="PTHR31350:SF21">
    <property type="entry name" value="F-BOX ONLY PROTEIN 21"/>
    <property type="match status" value="1"/>
</dbReference>
<comment type="similarity">
    <text evidence="1">Belongs to the UPF0162 family.</text>
</comment>
<evidence type="ECO:0000256" key="1">
    <source>
        <dbReference type="ARBA" id="ARBA00007100"/>
    </source>
</evidence>
<keyword evidence="4" id="KW-1185">Reference proteome</keyword>
<evidence type="ECO:0000259" key="2">
    <source>
        <dbReference type="Pfam" id="PF13369"/>
    </source>
</evidence>
<organism evidence="3 4">
    <name type="scientific">Persicobacter psychrovividus</name>
    <dbReference type="NCBI Taxonomy" id="387638"/>
    <lineage>
        <taxon>Bacteria</taxon>
        <taxon>Pseudomonadati</taxon>
        <taxon>Bacteroidota</taxon>
        <taxon>Cytophagia</taxon>
        <taxon>Cytophagales</taxon>
        <taxon>Persicobacteraceae</taxon>
        <taxon>Persicobacter</taxon>
    </lineage>
</organism>
<dbReference type="InterPro" id="IPR032698">
    <property type="entry name" value="SirB1_N"/>
</dbReference>
<evidence type="ECO:0000313" key="4">
    <source>
        <dbReference type="Proteomes" id="UP001354989"/>
    </source>
</evidence>
<evidence type="ECO:0000313" key="3">
    <source>
        <dbReference type="EMBL" id="BDC98371.1"/>
    </source>
</evidence>
<feature type="domain" description="Protein SirB1 N-terminal" evidence="2">
    <location>
        <begin position="103"/>
        <end position="252"/>
    </location>
</feature>
<dbReference type="PANTHER" id="PTHR31350">
    <property type="entry name" value="SI:DKEY-261L7.2"/>
    <property type="match status" value="1"/>
</dbReference>
<sequence length="280" mass="31994">MVNEQEFKAMVSLLDDEDLTISGQISDKIMSMGTDVLPMLEQAWTDAPFDSPLQMRVGDILHQLQFIAVTEGMAAWKAGDQKDLLEGLYWIARYSYPDVVLEELRDDIDMIVRAVRHQFNPDGHPIKQVKAINEVLFDQMGFGPNSRNFHNPANSMINQVLNHKRGNPISLCAVYYLVAKKLGMPIAGVNLPNLFVLIYPHETTPFYINAFNKGLIFSKEDLQEYVRHLHIKIDPVYFEPCSHQAIIIRSLRNLIFSFKKLGDTERTNEVRSLLDIFVGN</sequence>
<protein>
    <recommendedName>
        <fullName evidence="2">Protein SirB1 N-terminal domain-containing protein</fullName>
    </recommendedName>
</protein>
<dbReference type="RefSeq" id="WP_338397634.1">
    <property type="nucleotide sequence ID" value="NZ_AP025292.1"/>
</dbReference>
<gene>
    <name evidence="3" type="ORF">PEPS_06520</name>
</gene>
<dbReference type="Proteomes" id="UP001354989">
    <property type="component" value="Chromosome"/>
</dbReference>
<name>A0ABM7VCB3_9BACT</name>
<proteinExistence type="inferred from homology"/>